<dbReference type="FunFam" id="2.30.38.10:FF:000001">
    <property type="entry name" value="Non-ribosomal peptide synthetase PvdI"/>
    <property type="match status" value="1"/>
</dbReference>
<comment type="cofactor">
    <cofactor evidence="1">
        <name>pantetheine 4'-phosphate</name>
        <dbReference type="ChEBI" id="CHEBI:47942"/>
    </cofactor>
</comment>
<dbReference type="GO" id="GO:0009403">
    <property type="term" value="P:toxin biosynthetic process"/>
    <property type="evidence" value="ECO:0007669"/>
    <property type="project" value="UniProtKB-ARBA"/>
</dbReference>
<dbReference type="Gene3D" id="3.30.300.30">
    <property type="match status" value="4"/>
</dbReference>
<comment type="similarity">
    <text evidence="2">Belongs to the ATP-dependent AMP-binding enzyme family.</text>
</comment>
<evidence type="ECO:0000256" key="4">
    <source>
        <dbReference type="ARBA" id="ARBA00022553"/>
    </source>
</evidence>
<comment type="caution">
    <text evidence="10">The sequence shown here is derived from an EMBL/GenBank/DDBJ whole genome shotgun (WGS) entry which is preliminary data.</text>
</comment>
<feature type="domain" description="Carrier" evidence="9">
    <location>
        <begin position="2931"/>
        <end position="3006"/>
    </location>
</feature>
<dbReference type="InterPro" id="IPR006162">
    <property type="entry name" value="Ppantetheine_attach_site"/>
</dbReference>
<dbReference type="GO" id="GO:0017000">
    <property type="term" value="P:antibiotic biosynthetic process"/>
    <property type="evidence" value="ECO:0007669"/>
    <property type="project" value="UniProtKB-KW"/>
</dbReference>
<evidence type="ECO:0000256" key="3">
    <source>
        <dbReference type="ARBA" id="ARBA00022450"/>
    </source>
</evidence>
<feature type="domain" description="Carrier" evidence="9">
    <location>
        <begin position="1465"/>
        <end position="1540"/>
    </location>
</feature>
<accession>A0A8J4H3H3</accession>
<dbReference type="GO" id="GO:0031177">
    <property type="term" value="F:phosphopantetheine binding"/>
    <property type="evidence" value="ECO:0007669"/>
    <property type="project" value="InterPro"/>
</dbReference>
<evidence type="ECO:0000259" key="9">
    <source>
        <dbReference type="PROSITE" id="PS50075"/>
    </source>
</evidence>
<dbReference type="InterPro" id="IPR042099">
    <property type="entry name" value="ANL_N_sf"/>
</dbReference>
<dbReference type="GO" id="GO:0016874">
    <property type="term" value="F:ligase activity"/>
    <property type="evidence" value="ECO:0007669"/>
    <property type="project" value="UniProtKB-KW"/>
</dbReference>
<dbReference type="PROSITE" id="PS50075">
    <property type="entry name" value="CARRIER"/>
    <property type="match status" value="3"/>
</dbReference>
<dbReference type="InterPro" id="IPR013217">
    <property type="entry name" value="Methyltransf_12"/>
</dbReference>
<dbReference type="FunFam" id="3.40.50.980:FF:000001">
    <property type="entry name" value="Non-ribosomal peptide synthetase"/>
    <property type="match status" value="1"/>
</dbReference>
<dbReference type="CDD" id="cd12114">
    <property type="entry name" value="A_NRPS_TlmIV_like"/>
    <property type="match status" value="2"/>
</dbReference>
<protein>
    <recommendedName>
        <fullName evidence="9">Carrier domain-containing protein</fullName>
    </recommendedName>
</protein>
<evidence type="ECO:0000256" key="2">
    <source>
        <dbReference type="ARBA" id="ARBA00006432"/>
    </source>
</evidence>
<dbReference type="FunFam" id="1.10.1200.10:FF:000005">
    <property type="entry name" value="Nonribosomal peptide synthetase 1"/>
    <property type="match status" value="2"/>
</dbReference>
<dbReference type="CDD" id="cd02440">
    <property type="entry name" value="AdoMet_MTases"/>
    <property type="match status" value="2"/>
</dbReference>
<keyword evidence="4" id="KW-0597">Phosphoprotein</keyword>
<dbReference type="FunFam" id="3.40.50.12780:FF:000012">
    <property type="entry name" value="Non-ribosomal peptide synthetase"/>
    <property type="match status" value="2"/>
</dbReference>
<dbReference type="Gene3D" id="3.30.559.30">
    <property type="entry name" value="Nonribosomal peptide synthetase, condensation domain"/>
    <property type="match status" value="2"/>
</dbReference>
<dbReference type="InterPro" id="IPR010071">
    <property type="entry name" value="AA_adenyl_dom"/>
</dbReference>
<dbReference type="InterPro" id="IPR009081">
    <property type="entry name" value="PP-bd_ACP"/>
</dbReference>
<dbReference type="FunFam" id="3.30.559.30:FF:000006">
    <property type="entry name" value="Yersiniabactin polyketide/non-ribosomal peptide synthetase"/>
    <property type="match status" value="2"/>
</dbReference>
<dbReference type="InterPro" id="IPR045851">
    <property type="entry name" value="AMP-bd_C_sf"/>
</dbReference>
<evidence type="ECO:0000313" key="10">
    <source>
        <dbReference type="EMBL" id="GIQ70288.1"/>
    </source>
</evidence>
<dbReference type="NCBIfam" id="TIGR01733">
    <property type="entry name" value="AA-adenyl-dom"/>
    <property type="match status" value="2"/>
</dbReference>
<dbReference type="InterPro" id="IPR020845">
    <property type="entry name" value="AMP-binding_CS"/>
</dbReference>
<dbReference type="EMBL" id="BOVK01000043">
    <property type="protein sequence ID" value="GIQ70288.1"/>
    <property type="molecule type" value="Genomic_DNA"/>
</dbReference>
<sequence length="3020" mass="335793">MLPISAIGYEEARMQVKRMLPAPVEFDDDQNLIELGLDSLHMMRLVNDWRRAGAAVSFAELIASPRFGDWWSLLHKSNREAAVTAERPARHMTTGACDPEPAIGPFPLTDVQYAYWIGRRDEQPLGGVGCHAYVEMDGHGVEPRRLESAWKQLLAHHAMLRARFLADGQQEVMETPAAPTLVVHDLRHCSADELAPELMRIRDRLSHRRLAVENGEVAGLALSLLPEGRTRIHFDIDLLVADVQSLHILLRDLAAAYARGAKPAAPANWRFADYLRREASGREAELARAEAYWRERLPNLPAAPGLPLKTRPETIKAPVFARRSYVVSEAVWKRLQQRAAACQVTPAMVLLTAYAEVLDRWSAHSQFLLNIPLFDRPTGEPGLEDVVADFTNLLLLAVDCGTRQSFLERVRSVQAQFHRDAAHAAYSGVQVQRDLARFRQGEREIAPVVFACNLGTPLMTDECRQSLGELAYMISQTPQVWLDFQIYEMDAGLLLAWDAVDALFPDGMMDRMFAAMTRLIEWLAAEHTGWQASPDTLWAAERPRWEKDEERSLPMQAQCLHDGFFEKAAASPGQTALIDSRSDALCSYGELSDYALRVAAFLQASGVREGDPVAVTLPRGIDQIAAVLGILAAGACYVPISVDQPSARRSKIHQKAGIRHVLTDPELVDAAGWPADAAVLSITDAADAVPLTEPADPSPERLAYILFTSGSTGEPKGVEIRHAGAWNTIADLNQRYQVGQTDRIVAVSSLDFDLSVYDIFGLLSAGGSLVLLAEETRRDAARWLKLVNKYEATIWNSVPVLLDMLLTAAESEREKLSSLRLAMLSGDWIGLDLPPRLNQAAEHSLLVAMGGATEASIWSNYHEVAVPLPAHWTSIPYGRPLSNQAYRIVDDKGRDCPEWATGELWIGGAGVAAGYRGEPELTAERFVEWNDSRWYRTGDLGRYWPDGTMEFLGRQDFQVKIRGHRIELGEIETALRQHPGVRDAVVAATGDPRGTRQLAGYVVPHSDSEALFALESVDPQKSAEYWSLLTDAGRNQSREALPQQIPPEALHRFWSFAERLSVCQIGRVLDQAGVFLQPGERQTVESLMHQGGIHARYRELVCQWLGILEEEGMLSKDGTGGWISTRMLPKDLAETGASGRDYIEWEQRAHGLLQYVRQMEHAHMEMLKGEVDPLELFFADDRDLSPDSLIRSMPGAGYRNDIARRVLELAVRERSGAEPIRILEIGARNGELTEFLVETLVPDQAVYTCTDPSAYFLNLAKNRWNHVSLMEYRLLDMNQPPQSQGFPSHSYDIVIAADSLHRVRDIGKALAHIRSLLAPGGLLLMTEMTRNSRLQQISAGYLEDGFTRFEDERAATRLPLLAADRWVRLLKSASFAEAAAFPGQDEPAGMYGQQVIAALAPIGVKRFNPEPLIEQLRRKLPEYMVPATIIPLDQLPLSANGKVDRQALPVPSSLRSVTADQAVAEPRSPVEQELAAMWSRLLVVEPVGLTDNFFTLGGDSLLAIKLGAMARDKFEIELSLGSVFERPTIAQLAERIQALIQEKEQSAEAVVRLPEIVPSPEDRHAPFPLTEIQQAYWVGRSGVYALGNVSTHCYFELEGTDLDLERINRAWQRLIEQHDMMRAVILQDGQRQQILEHVPPYRIAVADLRGRDADAVRAELNRVREEMSHQVLSACEWPLFDVRASVFGNNQVRLHISFDNLLFDGWSMFHLLSEWNRLYQQPDASLSPLALSFRDYVLAMEQLRESELYERDRAYWFNRLPDLPPAPDLPLAQNPESLSGQRFTRLDARLDRDSWRQLKKRTAEAGVTPSGILLAAYAEVLAVWSRQPRFTINLTQFNRLPLHPEVPQIVGDFTSLTLLAADHSSGATFVERARKLQEQLWRDLDHPYVGGVQVQRELARTNGVHNGVAMPVVFTSALGVDQWDEGESGGKWLGKLVYNITQTPQVWLDHQVVEQDGQLLLIWDAVAGLFPSGLLDDMFAAYCQLLRRLAEEEQAWRAEMPALLSIPRLEGRIEANRTEAPVSRNTLDGLFAAKAAMQPDRPAIICSDRILTYEELRRRSDAVAQLLRTKGAKPNTLTAVIMEKGWEQVVGALGILKSGAAYLPVDPAHPGERRAQILRDGNVGVVLTQSWLDERLDWPEGVERIYIDHLAPATGKVDSPDRNPDDLAYVIYTSGSTGVPKGVMIDHRGAVNTILDVNSRFAVGPADRVLALSHLNFDLSVYDMFGMLAAGAAIVMPEAEQTRDPGSWLTWLEQERITVWNTVPALMQMLLEHAAGSGKALPQSLRLVLLSGDWIPLELPGKIQAQIAGVEVIGLGGATEASIWSNLYPIGEVDPSWRSIPYGRPMTNQRYYVLNAWMGDCPVWVPGQLYIGGIGLAQGYWNDEAKTNERFIRHPRTGERLYNTGDLGRYLPDGTIEFLGREDFQVKIRGHRIELGEIEAALKQLDGVKDAVAAVSEPSGDKQLVVYIVPGDGEGLSLLETERVDSAVSGERWLTLCSTGLLQASQLAEAVHGEAIGAFMDYADRLSVAAMCDTLASLGIFAREGERYAVDACMRRYQLHPRYRSLFVHWLDVLAEEGLLRKEGDGRYQNVLPFGNAQHELSCFDWTRFPGMSEKAQALSEGFRRGKAAMTALLRGDTDPRELFLTEDSFLTAEALSGFNLARSYSIGLCRELFRTILNGYPADKEIRVLELGSRAGGLADTLAPLCEGRGRYLYADESSFFTDQAKQKWGEAAPIEYSLFDMNNSPLQQGFALHEFDIIVADNTLHRARNLEATLGHLKRMLAPGGYLIFGEATRNSRLMLTTVGFLEDGFSHFEDERKETCLPLLPAAKWLEALAEQGFARTMSLPESSGAADAYDQCIIMAQGPEQVSTFNPTRLSDALRQKLPDYMVPTSFVLLEELPLSANGKVDRKALGALAKAGARTAGRKRAAPATELQEKLASVWEEVLGCKQVGLDDGFFELGGDSLRAIQCMNVLKERYQIDLSLQDLFDAPNIGQLARLIEKKAAERGQAAAYEEGII</sequence>
<dbReference type="Pfam" id="PF00668">
    <property type="entry name" value="Condensation"/>
    <property type="match status" value="2"/>
</dbReference>
<dbReference type="SUPFAM" id="SSF53335">
    <property type="entry name" value="S-adenosyl-L-methionine-dependent methyltransferases"/>
    <property type="match status" value="2"/>
</dbReference>
<evidence type="ECO:0000313" key="11">
    <source>
        <dbReference type="Proteomes" id="UP000677918"/>
    </source>
</evidence>
<dbReference type="PROSITE" id="PS00455">
    <property type="entry name" value="AMP_BINDING"/>
    <property type="match status" value="2"/>
</dbReference>
<evidence type="ECO:0000256" key="6">
    <source>
        <dbReference type="ARBA" id="ARBA00022737"/>
    </source>
</evidence>
<dbReference type="FunFam" id="3.30.559.10:FF:000023">
    <property type="entry name" value="Non-ribosomal peptide synthetase"/>
    <property type="match status" value="2"/>
</dbReference>
<dbReference type="InterPro" id="IPR020806">
    <property type="entry name" value="PKS_PP-bd"/>
</dbReference>
<dbReference type="Proteomes" id="UP000677918">
    <property type="component" value="Unassembled WGS sequence"/>
</dbReference>
<dbReference type="Gene3D" id="3.40.50.980">
    <property type="match status" value="2"/>
</dbReference>
<dbReference type="Gene3D" id="3.30.559.10">
    <property type="entry name" value="Chloramphenicol acetyltransferase-like domain"/>
    <property type="match status" value="2"/>
</dbReference>
<name>A0A8J4H3H3_9BACL</name>
<keyword evidence="8" id="KW-0511">Multifunctional enzyme</keyword>
<dbReference type="GO" id="GO:0043041">
    <property type="term" value="P:amino acid activation for nonribosomal peptide biosynthetic process"/>
    <property type="evidence" value="ECO:0007669"/>
    <property type="project" value="TreeGrafter"/>
</dbReference>
<dbReference type="Gene3D" id="1.10.1200.10">
    <property type="entry name" value="ACP-like"/>
    <property type="match status" value="3"/>
</dbReference>
<dbReference type="Gene3D" id="2.30.38.10">
    <property type="entry name" value="Luciferase, Domain 3"/>
    <property type="match status" value="1"/>
</dbReference>
<dbReference type="CDD" id="cd19535">
    <property type="entry name" value="Cyc_NRPS"/>
    <property type="match status" value="2"/>
</dbReference>
<dbReference type="InterPro" id="IPR029063">
    <property type="entry name" value="SAM-dependent_MTases_sf"/>
</dbReference>
<gene>
    <name evidence="10" type="ORF">XYCOK13_31120</name>
</gene>
<organism evidence="10 11">
    <name type="scientific">Xylanibacillus composti</name>
    <dbReference type="NCBI Taxonomy" id="1572762"/>
    <lineage>
        <taxon>Bacteria</taxon>
        <taxon>Bacillati</taxon>
        <taxon>Bacillota</taxon>
        <taxon>Bacilli</taxon>
        <taxon>Bacillales</taxon>
        <taxon>Paenibacillaceae</taxon>
        <taxon>Xylanibacillus</taxon>
    </lineage>
</organism>
<dbReference type="PANTHER" id="PTHR45527:SF10">
    <property type="entry name" value="PYOCHELIN SYNTHASE PCHF"/>
    <property type="match status" value="1"/>
</dbReference>
<dbReference type="GO" id="GO:0005737">
    <property type="term" value="C:cytoplasm"/>
    <property type="evidence" value="ECO:0007669"/>
    <property type="project" value="TreeGrafter"/>
</dbReference>
<dbReference type="Pfam" id="PF00501">
    <property type="entry name" value="AMP-binding"/>
    <property type="match status" value="2"/>
</dbReference>
<keyword evidence="6" id="KW-0677">Repeat</keyword>
<keyword evidence="5" id="KW-0436">Ligase</keyword>
<evidence type="ECO:0000256" key="5">
    <source>
        <dbReference type="ARBA" id="ARBA00022598"/>
    </source>
</evidence>
<feature type="domain" description="Carrier" evidence="9">
    <location>
        <begin position="3"/>
        <end position="78"/>
    </location>
</feature>
<reference evidence="10" key="1">
    <citation type="submission" date="2021-04" db="EMBL/GenBank/DDBJ databases">
        <title>Draft genome sequence of Xylanibacillus composti strain K13.</title>
        <authorList>
            <person name="Uke A."/>
            <person name="Chhe C."/>
            <person name="Baramee S."/>
            <person name="Kosugi A."/>
        </authorList>
    </citation>
    <scope>NUCLEOTIDE SEQUENCE</scope>
    <source>
        <strain evidence="10">K13</strain>
    </source>
</reference>
<evidence type="ECO:0000256" key="8">
    <source>
        <dbReference type="ARBA" id="ARBA00023268"/>
    </source>
</evidence>
<keyword evidence="11" id="KW-1185">Reference proteome</keyword>
<dbReference type="InterPro" id="IPR023213">
    <property type="entry name" value="CAT-like_dom_sf"/>
</dbReference>
<dbReference type="Pfam" id="PF00550">
    <property type="entry name" value="PP-binding"/>
    <property type="match status" value="3"/>
</dbReference>
<dbReference type="NCBIfam" id="NF003417">
    <property type="entry name" value="PRK04813.1"/>
    <property type="match status" value="4"/>
</dbReference>
<dbReference type="InterPro" id="IPR057737">
    <property type="entry name" value="Condensation_MtbB-like"/>
</dbReference>
<evidence type="ECO:0000256" key="7">
    <source>
        <dbReference type="ARBA" id="ARBA00023194"/>
    </source>
</evidence>
<dbReference type="GO" id="GO:0008610">
    <property type="term" value="P:lipid biosynthetic process"/>
    <property type="evidence" value="ECO:0007669"/>
    <property type="project" value="UniProtKB-ARBA"/>
</dbReference>
<dbReference type="SUPFAM" id="SSF52777">
    <property type="entry name" value="CoA-dependent acyltransferases"/>
    <property type="match status" value="4"/>
</dbReference>
<keyword evidence="3" id="KW-0596">Phosphopantetheine</keyword>
<dbReference type="Pfam" id="PF08242">
    <property type="entry name" value="Methyltransf_12"/>
    <property type="match status" value="2"/>
</dbReference>
<dbReference type="Gene3D" id="3.40.50.150">
    <property type="entry name" value="Vaccinia Virus protein VP39"/>
    <property type="match status" value="2"/>
</dbReference>
<dbReference type="InterPro" id="IPR001242">
    <property type="entry name" value="Condensation_dom"/>
</dbReference>
<dbReference type="InterPro" id="IPR036736">
    <property type="entry name" value="ACP-like_sf"/>
</dbReference>
<keyword evidence="7" id="KW-0045">Antibiotic biosynthesis</keyword>
<dbReference type="SMART" id="SM00823">
    <property type="entry name" value="PKS_PP"/>
    <property type="match status" value="2"/>
</dbReference>
<dbReference type="Gene3D" id="3.40.50.12780">
    <property type="entry name" value="N-terminal domain of ligase-like"/>
    <property type="match status" value="1"/>
</dbReference>
<dbReference type="PANTHER" id="PTHR45527">
    <property type="entry name" value="NONRIBOSOMAL PEPTIDE SYNTHETASE"/>
    <property type="match status" value="1"/>
</dbReference>
<dbReference type="SUPFAM" id="SSF56801">
    <property type="entry name" value="Acetyl-CoA synthetase-like"/>
    <property type="match status" value="2"/>
</dbReference>
<dbReference type="InterPro" id="IPR000873">
    <property type="entry name" value="AMP-dep_synth/lig_dom"/>
</dbReference>
<dbReference type="PROSITE" id="PS00012">
    <property type="entry name" value="PHOSPHOPANTETHEINE"/>
    <property type="match status" value="1"/>
</dbReference>
<dbReference type="SUPFAM" id="SSF47336">
    <property type="entry name" value="ACP-like"/>
    <property type="match status" value="3"/>
</dbReference>
<proteinExistence type="inferred from homology"/>
<evidence type="ECO:0000256" key="1">
    <source>
        <dbReference type="ARBA" id="ARBA00001957"/>
    </source>
</evidence>